<organism evidence="2 3">
    <name type="scientific">Enterococcus faecium</name>
    <name type="common">Streptococcus faecium</name>
    <dbReference type="NCBI Taxonomy" id="1352"/>
    <lineage>
        <taxon>Bacteria</taxon>
        <taxon>Bacillati</taxon>
        <taxon>Bacillota</taxon>
        <taxon>Bacilli</taxon>
        <taxon>Lactobacillales</taxon>
        <taxon>Enterococcaceae</taxon>
        <taxon>Enterococcus</taxon>
    </lineage>
</organism>
<gene>
    <name evidence="2" type="ORF">A5810_002355</name>
</gene>
<evidence type="ECO:0000313" key="2">
    <source>
        <dbReference type="EMBL" id="OTN92897.1"/>
    </source>
</evidence>
<dbReference type="Proteomes" id="UP000194885">
    <property type="component" value="Unassembled WGS sequence"/>
</dbReference>
<proteinExistence type="predicted"/>
<evidence type="ECO:0008006" key="4">
    <source>
        <dbReference type="Google" id="ProtNLM"/>
    </source>
</evidence>
<protein>
    <recommendedName>
        <fullName evidence="4">LSM domain-containing protein</fullName>
    </recommendedName>
</protein>
<evidence type="ECO:0000313" key="3">
    <source>
        <dbReference type="Proteomes" id="UP000194885"/>
    </source>
</evidence>
<name>A0A242BBP3_ENTFC</name>
<dbReference type="AlphaFoldDB" id="A0A242BBP3"/>
<dbReference type="RefSeq" id="WP_086323644.1">
    <property type="nucleotide sequence ID" value="NZ_NGKW01000005.1"/>
</dbReference>
<reference evidence="2 3" key="1">
    <citation type="submission" date="2017-05" db="EMBL/GenBank/DDBJ databases">
        <title>The Genome Sequence of Enterococcus faecium 7H8_DIV0219.</title>
        <authorList>
            <consortium name="The Broad Institute Genomics Platform"/>
            <consortium name="The Broad Institute Genomic Center for Infectious Diseases"/>
            <person name="Earl A."/>
            <person name="Manson A."/>
            <person name="Schwartman J."/>
            <person name="Gilmore M."/>
            <person name="Abouelleil A."/>
            <person name="Cao P."/>
            <person name="Chapman S."/>
            <person name="Cusick C."/>
            <person name="Shea T."/>
            <person name="Young S."/>
            <person name="Neafsey D."/>
            <person name="Nusbaum C."/>
            <person name="Birren B."/>
        </authorList>
    </citation>
    <scope>NUCLEOTIDE SEQUENCE [LARGE SCALE GENOMIC DNA]</scope>
    <source>
        <strain evidence="2 3">7H8_DIV0219</strain>
    </source>
</reference>
<comment type="caution">
    <text evidence="2">The sequence shown here is derived from an EMBL/GenBank/DDBJ whole genome shotgun (WGS) entry which is preliminary data.</text>
</comment>
<accession>A0A242BBP3</accession>
<feature type="region of interest" description="Disordered" evidence="1">
    <location>
        <begin position="1"/>
        <end position="33"/>
    </location>
</feature>
<dbReference type="EMBL" id="NGKW01000005">
    <property type="protein sequence ID" value="OTN92897.1"/>
    <property type="molecule type" value="Genomic_DNA"/>
</dbReference>
<feature type="compositionally biased region" description="Low complexity" evidence="1">
    <location>
        <begin position="1"/>
        <end position="12"/>
    </location>
</feature>
<sequence>MTNKKTMNTNNRPKMKTRGPLNNRTDEKRLQRSPSGLNFFLNRRVAIVTMDGKRVEGILAFISTYDVMIEQLDKEKQKTGTYLTFFKHALKYVRCEEPD</sequence>
<evidence type="ECO:0000256" key="1">
    <source>
        <dbReference type="SAM" id="MobiDB-lite"/>
    </source>
</evidence>